<feature type="non-terminal residue" evidence="2">
    <location>
        <position position="1"/>
    </location>
</feature>
<organism evidence="2">
    <name type="scientific">Poeciliopsis prolifica</name>
    <name type="common">blackstripe livebearer</name>
    <dbReference type="NCBI Taxonomy" id="188132"/>
    <lineage>
        <taxon>Eukaryota</taxon>
        <taxon>Metazoa</taxon>
        <taxon>Chordata</taxon>
        <taxon>Craniata</taxon>
        <taxon>Vertebrata</taxon>
        <taxon>Euteleostomi</taxon>
        <taxon>Actinopterygii</taxon>
        <taxon>Neopterygii</taxon>
        <taxon>Teleostei</taxon>
        <taxon>Neoteleostei</taxon>
        <taxon>Acanthomorphata</taxon>
        <taxon>Ovalentaria</taxon>
        <taxon>Atherinomorphae</taxon>
        <taxon>Cyprinodontiformes</taxon>
        <taxon>Poeciliidae</taxon>
        <taxon>Poeciliinae</taxon>
        <taxon>Poeciliopsis</taxon>
    </lineage>
</organism>
<name>A0A0S7EQK6_9TELE</name>
<dbReference type="EMBL" id="GBYX01476349">
    <property type="protein sequence ID" value="JAO05328.1"/>
    <property type="molecule type" value="Transcribed_RNA"/>
</dbReference>
<protein>
    <submittedName>
        <fullName evidence="2">PPUP9043</fullName>
    </submittedName>
</protein>
<proteinExistence type="predicted"/>
<reference evidence="2" key="1">
    <citation type="submission" date="2014-12" db="EMBL/GenBank/DDBJ databases">
        <title>Parallel Evolution in Life History Adaptation Evident in the Tissue-Specific Poeciliopsis prolifica transcriptome.</title>
        <authorList>
            <person name="Jue N.K."/>
            <person name="Foley R.J."/>
            <person name="Obergfell C."/>
            <person name="Reznick D.N."/>
            <person name="O'Neill R.J."/>
            <person name="O'Neill M.J."/>
        </authorList>
    </citation>
    <scope>NUCLEOTIDE SEQUENCE</scope>
</reference>
<sequence length="145" mass="15255">LPVPNSYVSQLSTCHNTPEEDDETMNTEEKKASTVHKADQASDLDAHRRPADRTPFPDDSMFSPRGGTESRACRSPPPASAPTASPPGTTSPPRSPARSTCSTRAWPAAARVTPAACRPAWATRITPAAPRTAACPETSPPPSPA</sequence>
<feature type="compositionally biased region" description="Polar residues" evidence="1">
    <location>
        <begin position="1"/>
        <end position="16"/>
    </location>
</feature>
<dbReference type="AlphaFoldDB" id="A0A0S7EQK6"/>
<feature type="compositionally biased region" description="Low complexity" evidence="1">
    <location>
        <begin position="96"/>
        <end position="134"/>
    </location>
</feature>
<accession>A0A0S7EQK6</accession>
<gene>
    <name evidence="2" type="primary">PPUP9043</name>
</gene>
<feature type="region of interest" description="Disordered" evidence="1">
    <location>
        <begin position="1"/>
        <end position="145"/>
    </location>
</feature>
<feature type="compositionally biased region" description="Basic and acidic residues" evidence="1">
    <location>
        <begin position="27"/>
        <end position="56"/>
    </location>
</feature>
<evidence type="ECO:0000256" key="1">
    <source>
        <dbReference type="SAM" id="MobiDB-lite"/>
    </source>
</evidence>
<feature type="non-terminal residue" evidence="2">
    <location>
        <position position="145"/>
    </location>
</feature>
<evidence type="ECO:0000313" key="2">
    <source>
        <dbReference type="EMBL" id="JAO05328.1"/>
    </source>
</evidence>